<proteinExistence type="inferred from homology"/>
<accession>A0A7G9S0H0</accession>
<dbReference type="KEGG" id="eio:H9L01_02975"/>
<feature type="domain" description="CMP/dCMP-type deaminase" evidence="10">
    <location>
        <begin position="1"/>
        <end position="111"/>
    </location>
</feature>
<dbReference type="InterPro" id="IPR016181">
    <property type="entry name" value="Acyl_CoA_acyltransferase"/>
</dbReference>
<protein>
    <recommendedName>
        <fullName evidence="8">tRNA-specific adenosine deaminase</fullName>
        <ecNumber evidence="8">3.5.4.33</ecNumber>
    </recommendedName>
</protein>
<dbReference type="PROSITE" id="PS51747">
    <property type="entry name" value="CYT_DCMP_DEAMINASES_2"/>
    <property type="match status" value="1"/>
</dbReference>
<evidence type="ECO:0000259" key="10">
    <source>
        <dbReference type="PROSITE" id="PS51747"/>
    </source>
</evidence>
<evidence type="ECO:0000259" key="9">
    <source>
        <dbReference type="PROSITE" id="PS51186"/>
    </source>
</evidence>
<evidence type="ECO:0000313" key="12">
    <source>
        <dbReference type="Proteomes" id="UP000515928"/>
    </source>
</evidence>
<name>A0A7G9S0H0_9FIRM</name>
<evidence type="ECO:0000256" key="8">
    <source>
        <dbReference type="HAMAP-Rule" id="MF_00972"/>
    </source>
</evidence>
<dbReference type="PANTHER" id="PTHR11079">
    <property type="entry name" value="CYTOSINE DEAMINASE FAMILY MEMBER"/>
    <property type="match status" value="1"/>
</dbReference>
<feature type="binding site" evidence="8">
    <location>
        <position position="81"/>
    </location>
    <ligand>
        <name>Zn(2+)</name>
        <dbReference type="ChEBI" id="CHEBI:29105"/>
        <note>catalytic</note>
    </ligand>
</feature>
<evidence type="ECO:0000256" key="2">
    <source>
        <dbReference type="ARBA" id="ARBA00011738"/>
    </source>
</evidence>
<dbReference type="SUPFAM" id="SSF55729">
    <property type="entry name" value="Acyl-CoA N-acyltransferases (Nat)"/>
    <property type="match status" value="1"/>
</dbReference>
<feature type="binding site" evidence="8">
    <location>
        <position position="84"/>
    </location>
    <ligand>
        <name>Zn(2+)</name>
        <dbReference type="ChEBI" id="CHEBI:29105"/>
        <note>catalytic</note>
    </ligand>
</feature>
<evidence type="ECO:0000313" key="11">
    <source>
        <dbReference type="EMBL" id="QNN61345.1"/>
    </source>
</evidence>
<evidence type="ECO:0000256" key="7">
    <source>
        <dbReference type="ARBA" id="ARBA00048045"/>
    </source>
</evidence>
<gene>
    <name evidence="8" type="primary">tadA</name>
    <name evidence="11" type="ORF">H9L01_02975</name>
</gene>
<comment type="subunit">
    <text evidence="2 8">Homodimer.</text>
</comment>
<dbReference type="Pfam" id="PF00383">
    <property type="entry name" value="dCMP_cyt_deam_1"/>
    <property type="match status" value="1"/>
</dbReference>
<comment type="catalytic activity">
    <reaction evidence="7 8">
        <text>adenosine(34) in tRNA + H2O + H(+) = inosine(34) in tRNA + NH4(+)</text>
        <dbReference type="Rhea" id="RHEA:43168"/>
        <dbReference type="Rhea" id="RHEA-COMP:10373"/>
        <dbReference type="Rhea" id="RHEA-COMP:10374"/>
        <dbReference type="ChEBI" id="CHEBI:15377"/>
        <dbReference type="ChEBI" id="CHEBI:15378"/>
        <dbReference type="ChEBI" id="CHEBI:28938"/>
        <dbReference type="ChEBI" id="CHEBI:74411"/>
        <dbReference type="ChEBI" id="CHEBI:82852"/>
        <dbReference type="EC" id="3.5.4.33"/>
    </reaction>
</comment>
<keyword evidence="11" id="KW-0808">Transferase</keyword>
<dbReference type="GO" id="GO:0052717">
    <property type="term" value="F:tRNA-specific adenosine-34 deaminase activity"/>
    <property type="evidence" value="ECO:0007669"/>
    <property type="project" value="UniProtKB-UniRule"/>
</dbReference>
<keyword evidence="4 8" id="KW-0479">Metal-binding</keyword>
<comment type="cofactor">
    <cofactor evidence="8">
        <name>Zn(2+)</name>
        <dbReference type="ChEBI" id="CHEBI:29105"/>
    </cofactor>
    <text evidence="8">Binds 1 zinc ion per subunit.</text>
</comment>
<dbReference type="PROSITE" id="PS00903">
    <property type="entry name" value="CYT_DCMP_DEAMINASES_1"/>
    <property type="match status" value="1"/>
</dbReference>
<dbReference type="InterPro" id="IPR016192">
    <property type="entry name" value="APOBEC/CMP_deaminase_Zn-bd"/>
</dbReference>
<dbReference type="Pfam" id="PF13673">
    <property type="entry name" value="Acetyltransf_10"/>
    <property type="match status" value="1"/>
</dbReference>
<dbReference type="CDD" id="cd04301">
    <property type="entry name" value="NAT_SF"/>
    <property type="match status" value="1"/>
</dbReference>
<dbReference type="GO" id="GO:0008270">
    <property type="term" value="F:zinc ion binding"/>
    <property type="evidence" value="ECO:0007669"/>
    <property type="project" value="UniProtKB-UniRule"/>
</dbReference>
<dbReference type="InterPro" id="IPR016193">
    <property type="entry name" value="Cytidine_deaminase-like"/>
</dbReference>
<sequence>MKNVFMKEAIEEAKKAYNLDEVPVGAVVVKDGVIISRAHNMRETLKKPSAHAEIIAIDKAAEVIGSWNLSECDLYVTLEPCPMCAGALLQSRIRKIYFGAQEPKSGCFGSVADFREIQGFTHYPEIEGGILQEACQEIIQDYFKEKRQDTVQVKRVTTQEQLQQCLDIRKKVFVQEQHVDISIEVDQYDVIDSEEVKHVIAVYQGSAVGTLRYFKEGKRYKVGRVAVLSTHRGLDIGTKMLNYVEKQALNNGIEEIYLGAQCRSMKFYLRNGYEAYGDVYEEANIEHQYMKKSLKEKGL</sequence>
<organism evidence="11 12">
    <name type="scientific">Erysipelothrix inopinata</name>
    <dbReference type="NCBI Taxonomy" id="225084"/>
    <lineage>
        <taxon>Bacteria</taxon>
        <taxon>Bacillati</taxon>
        <taxon>Bacillota</taxon>
        <taxon>Erysipelotrichia</taxon>
        <taxon>Erysipelotrichales</taxon>
        <taxon>Erysipelotrichaceae</taxon>
        <taxon>Erysipelothrix</taxon>
    </lineage>
</organism>
<dbReference type="Gene3D" id="3.40.140.10">
    <property type="entry name" value="Cytidine Deaminase, domain 2"/>
    <property type="match status" value="1"/>
</dbReference>
<evidence type="ECO:0000256" key="3">
    <source>
        <dbReference type="ARBA" id="ARBA00022694"/>
    </source>
</evidence>
<keyword evidence="6 8" id="KW-0862">Zinc</keyword>
<dbReference type="HAMAP" id="MF_00972">
    <property type="entry name" value="tRNA_aden_deaminase"/>
    <property type="match status" value="1"/>
</dbReference>
<keyword evidence="12" id="KW-1185">Reference proteome</keyword>
<dbReference type="InterPro" id="IPR028883">
    <property type="entry name" value="tRNA_aden_deaminase"/>
</dbReference>
<dbReference type="Gene3D" id="3.40.630.30">
    <property type="match status" value="1"/>
</dbReference>
<evidence type="ECO:0000256" key="1">
    <source>
        <dbReference type="ARBA" id="ARBA00010669"/>
    </source>
</evidence>
<evidence type="ECO:0000256" key="4">
    <source>
        <dbReference type="ARBA" id="ARBA00022723"/>
    </source>
</evidence>
<dbReference type="EC" id="3.5.4.33" evidence="8"/>
<dbReference type="AlphaFoldDB" id="A0A7G9S0H0"/>
<feature type="binding site" evidence="8">
    <location>
        <position position="51"/>
    </location>
    <ligand>
        <name>Zn(2+)</name>
        <dbReference type="ChEBI" id="CHEBI:29105"/>
        <note>catalytic</note>
    </ligand>
</feature>
<feature type="active site" description="Proton donor" evidence="8">
    <location>
        <position position="53"/>
    </location>
</feature>
<dbReference type="Proteomes" id="UP000515928">
    <property type="component" value="Chromosome"/>
</dbReference>
<dbReference type="FunFam" id="3.40.140.10:FF:000005">
    <property type="entry name" value="tRNA-specific adenosine deaminase"/>
    <property type="match status" value="1"/>
</dbReference>
<evidence type="ECO:0000256" key="5">
    <source>
        <dbReference type="ARBA" id="ARBA00022801"/>
    </source>
</evidence>
<dbReference type="RefSeq" id="WP_187534545.1">
    <property type="nucleotide sequence ID" value="NZ_CBCSHU010000006.1"/>
</dbReference>
<comment type="function">
    <text evidence="8">Catalyzes the deamination of adenosine to inosine at the wobble position 34 of tRNA(Arg2).</text>
</comment>
<dbReference type="PROSITE" id="PS51186">
    <property type="entry name" value="GNAT"/>
    <property type="match status" value="1"/>
</dbReference>
<dbReference type="SUPFAM" id="SSF53927">
    <property type="entry name" value="Cytidine deaminase-like"/>
    <property type="match status" value="1"/>
</dbReference>
<keyword evidence="3 8" id="KW-0819">tRNA processing</keyword>
<dbReference type="PANTHER" id="PTHR11079:SF202">
    <property type="entry name" value="TRNA-SPECIFIC ADENOSINE DEAMINASE"/>
    <property type="match status" value="1"/>
</dbReference>
<reference evidence="11 12" key="1">
    <citation type="submission" date="2020-08" db="EMBL/GenBank/DDBJ databases">
        <title>Genome sequence of Erysipelothrix inopinata DSM 15511T.</title>
        <authorList>
            <person name="Hyun D.-W."/>
            <person name="Bae J.-W."/>
        </authorList>
    </citation>
    <scope>NUCLEOTIDE SEQUENCE [LARGE SCALE GENOMIC DNA]</scope>
    <source>
        <strain evidence="11 12">DSM 15511</strain>
    </source>
</reference>
<dbReference type="InterPro" id="IPR002125">
    <property type="entry name" value="CMP_dCMP_dom"/>
</dbReference>
<dbReference type="EMBL" id="CP060715">
    <property type="protein sequence ID" value="QNN61345.1"/>
    <property type="molecule type" value="Genomic_DNA"/>
</dbReference>
<dbReference type="GO" id="GO:0016747">
    <property type="term" value="F:acyltransferase activity, transferring groups other than amino-acyl groups"/>
    <property type="evidence" value="ECO:0007669"/>
    <property type="project" value="InterPro"/>
</dbReference>
<dbReference type="GO" id="GO:0002100">
    <property type="term" value="P:tRNA wobble adenosine to inosine editing"/>
    <property type="evidence" value="ECO:0007669"/>
    <property type="project" value="UniProtKB-UniRule"/>
</dbReference>
<feature type="domain" description="N-acetyltransferase" evidence="9">
    <location>
        <begin position="151"/>
        <end position="295"/>
    </location>
</feature>
<evidence type="ECO:0000256" key="6">
    <source>
        <dbReference type="ARBA" id="ARBA00022833"/>
    </source>
</evidence>
<comment type="similarity">
    <text evidence="1">Belongs to the cytidine and deoxycytidylate deaminase family. ADAT2 subfamily.</text>
</comment>
<dbReference type="InterPro" id="IPR000182">
    <property type="entry name" value="GNAT_dom"/>
</dbReference>
<keyword evidence="5 8" id="KW-0378">Hydrolase</keyword>
<dbReference type="CDD" id="cd01285">
    <property type="entry name" value="nucleoside_deaminase"/>
    <property type="match status" value="1"/>
</dbReference>